<sequence>MLPREMSEIIQAMVAHLKKTATRIDSPLAPIGKKVDELDEKLDKLDEKVKELDKKIKDSAK</sequence>
<dbReference type="AlphaFoldDB" id="A0A0F8ZJV4"/>
<accession>A0A0F8ZJV4</accession>
<comment type="caution">
    <text evidence="1">The sequence shown here is derived from an EMBL/GenBank/DDBJ whole genome shotgun (WGS) entry which is preliminary data.</text>
</comment>
<gene>
    <name evidence="1" type="ORF">LCGC14_2686360</name>
</gene>
<dbReference type="Gene3D" id="1.20.5.170">
    <property type="match status" value="1"/>
</dbReference>
<reference evidence="1" key="1">
    <citation type="journal article" date="2015" name="Nature">
        <title>Complex archaea that bridge the gap between prokaryotes and eukaryotes.</title>
        <authorList>
            <person name="Spang A."/>
            <person name="Saw J.H."/>
            <person name="Jorgensen S.L."/>
            <person name="Zaremba-Niedzwiedzka K."/>
            <person name="Martijn J."/>
            <person name="Lind A.E."/>
            <person name="van Eijk R."/>
            <person name="Schleper C."/>
            <person name="Guy L."/>
            <person name="Ettema T.J."/>
        </authorList>
    </citation>
    <scope>NUCLEOTIDE SEQUENCE</scope>
</reference>
<protein>
    <submittedName>
        <fullName evidence="1">Uncharacterized protein</fullName>
    </submittedName>
</protein>
<dbReference type="EMBL" id="LAZR01047496">
    <property type="protein sequence ID" value="KKK94088.1"/>
    <property type="molecule type" value="Genomic_DNA"/>
</dbReference>
<evidence type="ECO:0000313" key="1">
    <source>
        <dbReference type="EMBL" id="KKK94088.1"/>
    </source>
</evidence>
<organism evidence="1">
    <name type="scientific">marine sediment metagenome</name>
    <dbReference type="NCBI Taxonomy" id="412755"/>
    <lineage>
        <taxon>unclassified sequences</taxon>
        <taxon>metagenomes</taxon>
        <taxon>ecological metagenomes</taxon>
    </lineage>
</organism>
<proteinExistence type="predicted"/>
<name>A0A0F8ZJV4_9ZZZZ</name>